<dbReference type="PANTHER" id="PTHR39673:SF5">
    <property type="entry name" value="TUNGSTEN-CONTAINING FORMYLMETHANOFURAN DEHYDROGENASE 2 SUBUNIT C"/>
    <property type="match status" value="1"/>
</dbReference>
<dbReference type="PANTHER" id="PTHR39673">
    <property type="entry name" value="TUNGSTEN FORMYLMETHANOFURAN DEHYDROGENASE, SUBUNIT C (FWDC)"/>
    <property type="match status" value="1"/>
</dbReference>
<reference evidence="1 2" key="1">
    <citation type="submission" date="2019-08" db="EMBL/GenBank/DDBJ databases">
        <title>Deep-cultivation of Planctomycetes and their phenomic and genomic characterization uncovers novel biology.</title>
        <authorList>
            <person name="Wiegand S."/>
            <person name="Jogler M."/>
            <person name="Boedeker C."/>
            <person name="Pinto D."/>
            <person name="Vollmers J."/>
            <person name="Rivas-Marin E."/>
            <person name="Kohn T."/>
            <person name="Peeters S.H."/>
            <person name="Heuer A."/>
            <person name="Rast P."/>
            <person name="Oberbeckmann S."/>
            <person name="Bunk B."/>
            <person name="Jeske O."/>
            <person name="Meyerdierks A."/>
            <person name="Storesund J.E."/>
            <person name="Kallscheuer N."/>
            <person name="Luecker S."/>
            <person name="Lage O.M."/>
            <person name="Pohl T."/>
            <person name="Merkel B.J."/>
            <person name="Hornburger P."/>
            <person name="Mueller R.-W."/>
            <person name="Bruemmer F."/>
            <person name="Labrenz M."/>
            <person name="Spormann A.M."/>
            <person name="Op Den Camp H."/>
            <person name="Overmann J."/>
            <person name="Amann R."/>
            <person name="Jetten M.S.M."/>
            <person name="Mascher T."/>
            <person name="Medema M.H."/>
            <person name="Devos D.P."/>
            <person name="Kaster A.-K."/>
            <person name="Ovreas L."/>
            <person name="Rohde M."/>
            <person name="Galperin M.Y."/>
            <person name="Jogler C."/>
        </authorList>
    </citation>
    <scope>NUCLEOTIDE SEQUENCE [LARGE SCALE GENOMIC DNA]</scope>
    <source>
        <strain evidence="1 2">LF1</strain>
    </source>
</reference>
<dbReference type="GO" id="GO:0016491">
    <property type="term" value="F:oxidoreductase activity"/>
    <property type="evidence" value="ECO:0007669"/>
    <property type="project" value="InterPro"/>
</dbReference>
<dbReference type="InterPro" id="IPR036485">
    <property type="entry name" value="Glu_synth_asu_C_sf"/>
</dbReference>
<proteinExistence type="predicted"/>
<accession>A0A5B1CC87</accession>
<protein>
    <submittedName>
        <fullName evidence="1">GXGXG motif protein</fullName>
    </submittedName>
</protein>
<dbReference type="Proteomes" id="UP000322699">
    <property type="component" value="Unassembled WGS sequence"/>
</dbReference>
<name>A0A5B1CC87_9BACT</name>
<evidence type="ECO:0000313" key="2">
    <source>
        <dbReference type="Proteomes" id="UP000322699"/>
    </source>
</evidence>
<dbReference type="EMBL" id="VRLW01000001">
    <property type="protein sequence ID" value="KAA1257635.1"/>
    <property type="molecule type" value="Genomic_DNA"/>
</dbReference>
<organism evidence="1 2">
    <name type="scientific">Rubripirellula obstinata</name>
    <dbReference type="NCBI Taxonomy" id="406547"/>
    <lineage>
        <taxon>Bacteria</taxon>
        <taxon>Pseudomonadati</taxon>
        <taxon>Planctomycetota</taxon>
        <taxon>Planctomycetia</taxon>
        <taxon>Pirellulales</taxon>
        <taxon>Pirellulaceae</taxon>
        <taxon>Rubripirellula</taxon>
    </lineage>
</organism>
<dbReference type="RefSeq" id="WP_235033119.1">
    <property type="nucleotide sequence ID" value="NZ_LWSK01000048.1"/>
</dbReference>
<dbReference type="Gene3D" id="2.160.20.60">
    <property type="entry name" value="Glutamate synthase, alpha subunit, C-terminal domain"/>
    <property type="match status" value="1"/>
</dbReference>
<sequence length="263" mass="27510">MPKDPSKPISSKPDAAMSRSSGVNLLATCQYEFSMDQLGTTELRDAIYSVPLSDSDEELTSILIKSNKRDHALMRINRAVDIRVDGSLGHYAFALCSDAELRCEGHVGHGVAEGMSSGTVRVRGNAGDGAGAAMTGGTLAVYGSAGDRCGGAMRGGGIFVRGNVGDHCGIGALGGLMVIGGDAGEFLGDAMSNMTVFIRGKAKSLADGVTEAPLRKRELLRLGLLLLNASIRGEAKDFRRVVPKALLEAEEAGRGEVNPSWRS</sequence>
<dbReference type="AlphaFoldDB" id="A0A5B1CC87"/>
<keyword evidence="2" id="KW-1185">Reference proteome</keyword>
<dbReference type="SUPFAM" id="SSF69336">
    <property type="entry name" value="Alpha subunit of glutamate synthase, C-terminal domain"/>
    <property type="match status" value="1"/>
</dbReference>
<evidence type="ECO:0000313" key="1">
    <source>
        <dbReference type="EMBL" id="KAA1257635.1"/>
    </source>
</evidence>
<gene>
    <name evidence="1" type="ORF">LF1_01230</name>
</gene>
<comment type="caution">
    <text evidence="1">The sequence shown here is derived from an EMBL/GenBank/DDBJ whole genome shotgun (WGS) entry which is preliminary data.</text>
</comment>
<dbReference type="CDD" id="cd00504">
    <property type="entry name" value="GXGXG"/>
    <property type="match status" value="1"/>
</dbReference>